<reference evidence="2 3" key="1">
    <citation type="submission" date="2018-03" db="EMBL/GenBank/DDBJ databases">
        <title>Ahniella affigens gen. nov., sp. nov., a gammaproteobacterium isolated from sandy soil near a stream.</title>
        <authorList>
            <person name="Ko Y."/>
            <person name="Kim J.-H."/>
        </authorList>
    </citation>
    <scope>NUCLEOTIDE SEQUENCE [LARGE SCALE GENOMIC DNA]</scope>
    <source>
        <strain evidence="2 3">D13</strain>
    </source>
</reference>
<dbReference type="Pfam" id="PF00581">
    <property type="entry name" value="Rhodanese"/>
    <property type="match status" value="1"/>
</dbReference>
<dbReference type="InterPro" id="IPR001763">
    <property type="entry name" value="Rhodanese-like_dom"/>
</dbReference>
<reference evidence="2 3" key="2">
    <citation type="submission" date="2018-03" db="EMBL/GenBank/DDBJ databases">
        <authorList>
            <person name="Keele B.F."/>
        </authorList>
    </citation>
    <scope>NUCLEOTIDE SEQUENCE [LARGE SCALE GENOMIC DNA]</scope>
    <source>
        <strain evidence="2 3">D13</strain>
    </source>
</reference>
<dbReference type="PROSITE" id="PS50206">
    <property type="entry name" value="RHODANESE_3"/>
    <property type="match status" value="1"/>
</dbReference>
<dbReference type="CDD" id="cd00158">
    <property type="entry name" value="RHOD"/>
    <property type="match status" value="1"/>
</dbReference>
<proteinExistence type="predicted"/>
<dbReference type="InterPro" id="IPR036873">
    <property type="entry name" value="Rhodanese-like_dom_sf"/>
</dbReference>
<dbReference type="PANTHER" id="PTHR45431:SF3">
    <property type="entry name" value="RHODANESE-LIKE DOMAIN-CONTAINING PROTEIN 15, CHLOROPLASTIC"/>
    <property type="match status" value="1"/>
</dbReference>
<evidence type="ECO:0000259" key="1">
    <source>
        <dbReference type="PROSITE" id="PS50206"/>
    </source>
</evidence>
<evidence type="ECO:0000313" key="2">
    <source>
        <dbReference type="EMBL" id="AVP97955.1"/>
    </source>
</evidence>
<organism evidence="2 3">
    <name type="scientific">Ahniella affigens</name>
    <dbReference type="NCBI Taxonomy" id="2021234"/>
    <lineage>
        <taxon>Bacteria</taxon>
        <taxon>Pseudomonadati</taxon>
        <taxon>Pseudomonadota</taxon>
        <taxon>Gammaproteobacteria</taxon>
        <taxon>Lysobacterales</taxon>
        <taxon>Rhodanobacteraceae</taxon>
        <taxon>Ahniella</taxon>
    </lineage>
</organism>
<dbReference type="Proteomes" id="UP000241074">
    <property type="component" value="Chromosome"/>
</dbReference>
<feature type="domain" description="Rhodanese" evidence="1">
    <location>
        <begin position="74"/>
        <end position="169"/>
    </location>
</feature>
<accession>A0A2P1PSX4</accession>
<dbReference type="AlphaFoldDB" id="A0A2P1PSX4"/>
<dbReference type="SMART" id="SM00450">
    <property type="entry name" value="RHOD"/>
    <property type="match status" value="1"/>
</dbReference>
<protein>
    <recommendedName>
        <fullName evidence="1">Rhodanese domain-containing protein</fullName>
    </recommendedName>
</protein>
<keyword evidence="3" id="KW-1185">Reference proteome</keyword>
<name>A0A2P1PSX4_9GAMM</name>
<dbReference type="EMBL" id="CP027860">
    <property type="protein sequence ID" value="AVP97955.1"/>
    <property type="molecule type" value="Genomic_DNA"/>
</dbReference>
<dbReference type="Gene3D" id="3.40.250.10">
    <property type="entry name" value="Rhodanese-like domain"/>
    <property type="match status" value="1"/>
</dbReference>
<gene>
    <name evidence="2" type="ORF">C7S18_12415</name>
</gene>
<sequence length="171" mass="18510">MCSIDWPMARFCPSFRPYIKRTARAHARRFVAESHDLMPPFNATHEGIRMLGNLMSLFGNGGSAISAHEALKRIKDGAKIVDVREPSEFVQGTIQDAVNVPLAQIDAEGTKALERAGLLADEKPVLVICRSGARSSSACARLRASLGDRALNLEGGLMAWVGAGLPVTKRR</sequence>
<dbReference type="PANTHER" id="PTHR45431">
    <property type="entry name" value="RHODANESE-LIKE DOMAIN-CONTAINING PROTEIN 15, CHLOROPLASTIC"/>
    <property type="match status" value="1"/>
</dbReference>
<dbReference type="SUPFAM" id="SSF52821">
    <property type="entry name" value="Rhodanese/Cell cycle control phosphatase"/>
    <property type="match status" value="1"/>
</dbReference>
<dbReference type="OrthoDB" id="9814704at2"/>
<dbReference type="KEGG" id="xba:C7S18_12415"/>
<dbReference type="InterPro" id="IPR052367">
    <property type="entry name" value="Thiosulfate_ST/Rhodanese-like"/>
</dbReference>
<evidence type="ECO:0000313" key="3">
    <source>
        <dbReference type="Proteomes" id="UP000241074"/>
    </source>
</evidence>